<gene>
    <name evidence="2" type="ORF">BRADI_1g30702v3</name>
</gene>
<dbReference type="EMBL" id="CM000880">
    <property type="protein sequence ID" value="PNT75355.1"/>
    <property type="molecule type" value="Genomic_DNA"/>
</dbReference>
<accession>A0A2K2DM41</accession>
<evidence type="ECO:0000313" key="3">
    <source>
        <dbReference type="EnsemblPlants" id="PNT75355"/>
    </source>
</evidence>
<dbReference type="InterPro" id="IPR036396">
    <property type="entry name" value="Cyt_P450_sf"/>
</dbReference>
<dbReference type="ExpressionAtlas" id="A0A2K2DM41">
    <property type="expression patterns" value="baseline and differential"/>
</dbReference>
<dbReference type="Proteomes" id="UP000008810">
    <property type="component" value="Chromosome 1"/>
</dbReference>
<reference evidence="3" key="3">
    <citation type="submission" date="2018-08" db="UniProtKB">
        <authorList>
            <consortium name="EnsemblPlants"/>
        </authorList>
    </citation>
    <scope>IDENTIFICATION</scope>
    <source>
        <strain evidence="3">cv. Bd21</strain>
    </source>
</reference>
<protein>
    <submittedName>
        <fullName evidence="2 3">Uncharacterized protein</fullName>
    </submittedName>
</protein>
<dbReference type="SUPFAM" id="SSF48264">
    <property type="entry name" value="Cytochrome P450"/>
    <property type="match status" value="1"/>
</dbReference>
<dbReference type="EnsemblPlants" id="PNT75355">
    <property type="protein sequence ID" value="PNT75355"/>
    <property type="gene ID" value="BRADI_1g30702v3"/>
</dbReference>
<feature type="region of interest" description="Disordered" evidence="1">
    <location>
        <begin position="215"/>
        <end position="255"/>
    </location>
</feature>
<dbReference type="GO" id="GO:0016705">
    <property type="term" value="F:oxidoreductase activity, acting on paired donors, with incorporation or reduction of molecular oxygen"/>
    <property type="evidence" value="ECO:0007669"/>
    <property type="project" value="InterPro"/>
</dbReference>
<evidence type="ECO:0000313" key="4">
    <source>
        <dbReference type="Proteomes" id="UP000008810"/>
    </source>
</evidence>
<name>A0A2K2DM41_BRADI</name>
<dbReference type="GO" id="GO:0020037">
    <property type="term" value="F:heme binding"/>
    <property type="evidence" value="ECO:0007669"/>
    <property type="project" value="InterPro"/>
</dbReference>
<dbReference type="AlphaFoldDB" id="A0A2K2DM41"/>
<proteinExistence type="predicted"/>
<dbReference type="GO" id="GO:0004497">
    <property type="term" value="F:monooxygenase activity"/>
    <property type="evidence" value="ECO:0007669"/>
    <property type="project" value="InterPro"/>
</dbReference>
<dbReference type="OrthoDB" id="693767at2759"/>
<evidence type="ECO:0000256" key="1">
    <source>
        <dbReference type="SAM" id="MobiDB-lite"/>
    </source>
</evidence>
<reference evidence="2" key="2">
    <citation type="submission" date="2017-06" db="EMBL/GenBank/DDBJ databases">
        <title>WGS assembly of Brachypodium distachyon.</title>
        <authorList>
            <consortium name="The International Brachypodium Initiative"/>
            <person name="Lucas S."/>
            <person name="Harmon-Smith M."/>
            <person name="Lail K."/>
            <person name="Tice H."/>
            <person name="Grimwood J."/>
            <person name="Bruce D."/>
            <person name="Barry K."/>
            <person name="Shu S."/>
            <person name="Lindquist E."/>
            <person name="Wang M."/>
            <person name="Pitluck S."/>
            <person name="Vogel J.P."/>
            <person name="Garvin D.F."/>
            <person name="Mockler T.C."/>
            <person name="Schmutz J."/>
            <person name="Rokhsar D."/>
            <person name="Bevan M.W."/>
        </authorList>
    </citation>
    <scope>NUCLEOTIDE SEQUENCE</scope>
    <source>
        <strain evidence="2">Bd21</strain>
    </source>
</reference>
<dbReference type="Gramene" id="PNT75355">
    <property type="protein sequence ID" value="PNT75355"/>
    <property type="gene ID" value="BRADI_1g30702v3"/>
</dbReference>
<dbReference type="InParanoid" id="A0A2K2DM41"/>
<feature type="compositionally biased region" description="Low complexity" evidence="1">
    <location>
        <begin position="57"/>
        <end position="99"/>
    </location>
</feature>
<evidence type="ECO:0000313" key="2">
    <source>
        <dbReference type="EMBL" id="PNT75355.1"/>
    </source>
</evidence>
<reference evidence="2 3" key="1">
    <citation type="journal article" date="2010" name="Nature">
        <title>Genome sequencing and analysis of the model grass Brachypodium distachyon.</title>
        <authorList>
            <consortium name="International Brachypodium Initiative"/>
        </authorList>
    </citation>
    <scope>NUCLEOTIDE SEQUENCE [LARGE SCALE GENOMIC DNA]</scope>
    <source>
        <strain evidence="2 3">Bd21</strain>
    </source>
</reference>
<dbReference type="GO" id="GO:0005506">
    <property type="term" value="F:iron ion binding"/>
    <property type="evidence" value="ECO:0007669"/>
    <property type="project" value="InterPro"/>
</dbReference>
<sequence>MGSPPRRSSRREPWRRARSRMARCGRDPPPMTRPRGGGAVEVAQHQERPRGRRRTSPRAPSAARPASASPTAPRGSSSSPTATHGARSARSAPSRCSTPWGGGGCPTPPSRRIRSFRPVSEEEAARPLRAVATSAAAALAASSPAPAVILSGLLSAFAADSAVRAIVGSRFKERDRFLALLEHGIKLFAKMSLPDLYPSSRLALLVSRMPRRMMQHREEGGPPSWTPSSVSTRRRRLAGRAPEDPEEQRDLQFPISTDNIKSTVGVIN</sequence>
<feature type="region of interest" description="Disordered" evidence="1">
    <location>
        <begin position="1"/>
        <end position="120"/>
    </location>
</feature>
<keyword evidence="4" id="KW-1185">Reference proteome</keyword>
<organism evidence="2">
    <name type="scientific">Brachypodium distachyon</name>
    <name type="common">Purple false brome</name>
    <name type="synonym">Trachynia distachya</name>
    <dbReference type="NCBI Taxonomy" id="15368"/>
    <lineage>
        <taxon>Eukaryota</taxon>
        <taxon>Viridiplantae</taxon>
        <taxon>Streptophyta</taxon>
        <taxon>Embryophyta</taxon>
        <taxon>Tracheophyta</taxon>
        <taxon>Spermatophyta</taxon>
        <taxon>Magnoliopsida</taxon>
        <taxon>Liliopsida</taxon>
        <taxon>Poales</taxon>
        <taxon>Poaceae</taxon>
        <taxon>BOP clade</taxon>
        <taxon>Pooideae</taxon>
        <taxon>Stipodae</taxon>
        <taxon>Brachypodieae</taxon>
        <taxon>Brachypodium</taxon>
    </lineage>
</organism>